<dbReference type="OrthoDB" id="10057240at2759"/>
<reference evidence="1" key="1">
    <citation type="submission" date="2019-08" db="EMBL/GenBank/DDBJ databases">
        <title>The genome of the North American firefly Photinus pyralis.</title>
        <authorList>
            <consortium name="Photinus pyralis genome working group"/>
            <person name="Fallon T.R."/>
            <person name="Sander Lower S.E."/>
            <person name="Weng J.-K."/>
        </authorList>
    </citation>
    <scope>NUCLEOTIDE SEQUENCE</scope>
    <source>
        <strain evidence="1">TRF0915ILg1</strain>
        <tissue evidence="1">Whole body</tissue>
    </source>
</reference>
<name>A0A8K0DD18_IGNLU</name>
<evidence type="ECO:0000313" key="1">
    <source>
        <dbReference type="EMBL" id="KAF2901322.1"/>
    </source>
</evidence>
<dbReference type="EMBL" id="VTPC01001715">
    <property type="protein sequence ID" value="KAF2901322.1"/>
    <property type="molecule type" value="Genomic_DNA"/>
</dbReference>
<evidence type="ECO:0000313" key="2">
    <source>
        <dbReference type="Proteomes" id="UP000801492"/>
    </source>
</evidence>
<dbReference type="AlphaFoldDB" id="A0A8K0DD18"/>
<sequence length="91" mass="10486">MKRWCPITVAMAANNIFMVNLLDCAIRYGYKLWVGCTRLGYLNWMELYQGATSHIENLYRELGVGSGVVFKQDLAQSRDETKETAIDTIYR</sequence>
<dbReference type="Proteomes" id="UP000801492">
    <property type="component" value="Unassembled WGS sequence"/>
</dbReference>
<accession>A0A8K0DD18</accession>
<organism evidence="1 2">
    <name type="scientific">Ignelater luminosus</name>
    <name type="common">Cucubano</name>
    <name type="synonym">Pyrophorus luminosus</name>
    <dbReference type="NCBI Taxonomy" id="2038154"/>
    <lineage>
        <taxon>Eukaryota</taxon>
        <taxon>Metazoa</taxon>
        <taxon>Ecdysozoa</taxon>
        <taxon>Arthropoda</taxon>
        <taxon>Hexapoda</taxon>
        <taxon>Insecta</taxon>
        <taxon>Pterygota</taxon>
        <taxon>Neoptera</taxon>
        <taxon>Endopterygota</taxon>
        <taxon>Coleoptera</taxon>
        <taxon>Polyphaga</taxon>
        <taxon>Elateriformia</taxon>
        <taxon>Elateroidea</taxon>
        <taxon>Elateridae</taxon>
        <taxon>Agrypninae</taxon>
        <taxon>Pyrophorini</taxon>
        <taxon>Ignelater</taxon>
    </lineage>
</organism>
<keyword evidence="2" id="KW-1185">Reference proteome</keyword>
<gene>
    <name evidence="1" type="ORF">ILUMI_04865</name>
</gene>
<comment type="caution">
    <text evidence="1">The sequence shown here is derived from an EMBL/GenBank/DDBJ whole genome shotgun (WGS) entry which is preliminary data.</text>
</comment>
<protein>
    <submittedName>
        <fullName evidence="1">Uncharacterized protein</fullName>
    </submittedName>
</protein>
<proteinExistence type="predicted"/>